<dbReference type="Proteomes" id="UP000238358">
    <property type="component" value="Chromosome"/>
</dbReference>
<evidence type="ECO:0000256" key="6">
    <source>
        <dbReference type="ARBA" id="ARBA00022847"/>
    </source>
</evidence>
<dbReference type="EMBL" id="CP027569">
    <property type="protein sequence ID" value="AVO26464.1"/>
    <property type="molecule type" value="Genomic_DNA"/>
</dbReference>
<keyword evidence="8 9" id="KW-0472">Membrane</keyword>
<dbReference type="GO" id="GO:0005886">
    <property type="term" value="C:plasma membrane"/>
    <property type="evidence" value="ECO:0007669"/>
    <property type="project" value="UniProtKB-SubCell"/>
</dbReference>
<dbReference type="GeneID" id="97492281"/>
<evidence type="ECO:0000256" key="4">
    <source>
        <dbReference type="ARBA" id="ARBA00022475"/>
    </source>
</evidence>
<evidence type="ECO:0000256" key="9">
    <source>
        <dbReference type="RuleBase" id="RU363064"/>
    </source>
</evidence>
<evidence type="ECO:0000256" key="5">
    <source>
        <dbReference type="ARBA" id="ARBA00022692"/>
    </source>
</evidence>
<evidence type="ECO:0000256" key="8">
    <source>
        <dbReference type="ARBA" id="ARBA00023136"/>
    </source>
</evidence>
<keyword evidence="4 9" id="KW-1003">Cell membrane</keyword>
<dbReference type="Gene3D" id="1.20.1740.10">
    <property type="entry name" value="Amino acid/polyamine transporter I"/>
    <property type="match status" value="1"/>
</dbReference>
<feature type="transmembrane region" description="Helical" evidence="9">
    <location>
        <begin position="12"/>
        <end position="31"/>
    </location>
</feature>
<dbReference type="PRINTS" id="PR00175">
    <property type="entry name" value="NAALASMPORT"/>
</dbReference>
<feature type="transmembrane region" description="Helical" evidence="9">
    <location>
        <begin position="93"/>
        <end position="116"/>
    </location>
</feature>
<dbReference type="AlphaFoldDB" id="A0A269TDN2"/>
<gene>
    <name evidence="10" type="ORF">C6Y28_01850</name>
</gene>
<evidence type="ECO:0000313" key="11">
    <source>
        <dbReference type="Proteomes" id="UP000238358"/>
    </source>
</evidence>
<comment type="subcellular location">
    <subcellularLocation>
        <location evidence="1 9">Cell membrane</location>
        <topology evidence="1 9">Multi-pass membrane protein</topology>
    </subcellularLocation>
</comment>
<protein>
    <submittedName>
        <fullName evidence="10">Alanine:cation symporter family protein</fullName>
    </submittedName>
</protein>
<feature type="transmembrane region" description="Helical" evidence="9">
    <location>
        <begin position="413"/>
        <end position="434"/>
    </location>
</feature>
<dbReference type="PANTHER" id="PTHR30330">
    <property type="entry name" value="AGSS FAMILY TRANSPORTER, SODIUM-ALANINE"/>
    <property type="match status" value="1"/>
</dbReference>
<evidence type="ECO:0000313" key="10">
    <source>
        <dbReference type="EMBL" id="AVO26464.1"/>
    </source>
</evidence>
<keyword evidence="5 9" id="KW-0812">Transmembrane</keyword>
<dbReference type="GO" id="GO:0005283">
    <property type="term" value="F:amino acid:sodium symporter activity"/>
    <property type="evidence" value="ECO:0007669"/>
    <property type="project" value="InterPro"/>
</dbReference>
<feature type="transmembrane region" description="Helical" evidence="9">
    <location>
        <begin position="237"/>
        <end position="262"/>
    </location>
</feature>
<feature type="transmembrane region" description="Helical" evidence="9">
    <location>
        <begin position="343"/>
        <end position="367"/>
    </location>
</feature>
<proteinExistence type="inferred from homology"/>
<feature type="transmembrane region" description="Helical" evidence="9">
    <location>
        <begin position="141"/>
        <end position="161"/>
    </location>
</feature>
<dbReference type="PANTHER" id="PTHR30330:SF1">
    <property type="entry name" value="AMINO-ACID CARRIER PROTEIN ALST"/>
    <property type="match status" value="1"/>
</dbReference>
<feature type="transmembrane region" description="Helical" evidence="9">
    <location>
        <begin position="301"/>
        <end position="323"/>
    </location>
</feature>
<organism evidence="10 11">
    <name type="scientific">Megasphaera elsdenii</name>
    <dbReference type="NCBI Taxonomy" id="907"/>
    <lineage>
        <taxon>Bacteria</taxon>
        <taxon>Bacillati</taxon>
        <taxon>Bacillota</taxon>
        <taxon>Negativicutes</taxon>
        <taxon>Veillonellales</taxon>
        <taxon>Veillonellaceae</taxon>
        <taxon>Megasphaera</taxon>
    </lineage>
</organism>
<feature type="transmembrane region" description="Helical" evidence="9">
    <location>
        <begin position="388"/>
        <end position="407"/>
    </location>
</feature>
<sequence>MIMAVLNYLDDVLYYPILMVILIAAGLIFSWKTRCVQLRLFPESIRVVMEKPTEAGKVSSFQALMVSTASRVGTGNIIGVSTAICLGGPGAVFWMWLLAIIGGATAFIESTLAQIYKRRNPLGHSYGGPAYYIETAMHQRWLGVLFAFALIVTYAGGFNLLCSFNMQSTFLVYSFYDPTTTPWIIGAVFAALVAYCLIGGGQRIIKVTSVLVPVMGGVYILAALIVILFHITSLPQVFAMIFADAFDFQSILGGISGSCMIYGIKRGLYSNEAGIGSAPNAAAAADVSHPVKQGLVQMLSVFIDTLLVCSATAFMGLFSGVPITKEVAGAAYVQNAATAVFGGFGPLLITICMLLFGFSTLIGNLFYVDNCIRFIHKGAPSHGFVNTFRIVCVLVVFVGAGMSMAAVWDIADILMAVMCFINIPACFILGNTAVKAMRDYQQQKKEGKNPVFKAASIGIDESTVQYWK</sequence>
<keyword evidence="7 9" id="KW-1133">Transmembrane helix</keyword>
<keyword evidence="3 9" id="KW-0813">Transport</keyword>
<dbReference type="OrthoDB" id="9804874at2"/>
<feature type="transmembrane region" description="Helical" evidence="9">
    <location>
        <begin position="210"/>
        <end position="231"/>
    </location>
</feature>
<evidence type="ECO:0000256" key="7">
    <source>
        <dbReference type="ARBA" id="ARBA00022989"/>
    </source>
</evidence>
<evidence type="ECO:0000256" key="2">
    <source>
        <dbReference type="ARBA" id="ARBA00009261"/>
    </source>
</evidence>
<keyword evidence="6 9" id="KW-0769">Symport</keyword>
<dbReference type="InterPro" id="IPR001463">
    <property type="entry name" value="Na/Ala_symport"/>
</dbReference>
<accession>A0A269TDN2</accession>
<dbReference type="Pfam" id="PF01235">
    <property type="entry name" value="Na_Ala_symp"/>
    <property type="match status" value="1"/>
</dbReference>
<dbReference type="PROSITE" id="PS00873">
    <property type="entry name" value="NA_ALANINE_SYMP"/>
    <property type="match status" value="1"/>
</dbReference>
<dbReference type="RefSeq" id="WP_014017107.1">
    <property type="nucleotide sequence ID" value="NZ_CABMON010000008.1"/>
</dbReference>
<dbReference type="FunFam" id="1.20.1740.10:FF:000004">
    <property type="entry name" value="Sodium:alanine symporter family protein"/>
    <property type="match status" value="1"/>
</dbReference>
<dbReference type="NCBIfam" id="TIGR00835">
    <property type="entry name" value="agcS"/>
    <property type="match status" value="1"/>
</dbReference>
<comment type="similarity">
    <text evidence="2 9">Belongs to the alanine or glycine:cation symporter (AGCS) (TC 2.A.25) family.</text>
</comment>
<evidence type="ECO:0000256" key="1">
    <source>
        <dbReference type="ARBA" id="ARBA00004651"/>
    </source>
</evidence>
<name>A0A269TDN2_MEGEL</name>
<evidence type="ECO:0000256" key="3">
    <source>
        <dbReference type="ARBA" id="ARBA00022448"/>
    </source>
</evidence>
<reference evidence="10 11" key="1">
    <citation type="journal article" date="2018" name="Genome Announc.">
        <title>Complete genomes of two Megasphaera elsdenii strains, NCIMB 702410 and ATCC 25940.</title>
        <authorList>
            <person name="Hatmaker E.A."/>
            <person name="O'Dell K."/>
            <person name="Riley L.A."/>
            <person name="Klingeman D.M."/>
            <person name="Guss A.M."/>
        </authorList>
    </citation>
    <scope>NUCLEOTIDE SEQUENCE [LARGE SCALE GENOMIC DNA]</scope>
    <source>
        <strain evidence="10 11">NCIMB702410</strain>
    </source>
</reference>
<feature type="transmembrane region" description="Helical" evidence="9">
    <location>
        <begin position="181"/>
        <end position="198"/>
    </location>
</feature>